<evidence type="ECO:0000256" key="3">
    <source>
        <dbReference type="ARBA" id="ARBA00022989"/>
    </source>
</evidence>
<feature type="transmembrane region" description="Helical" evidence="6">
    <location>
        <begin position="281"/>
        <end position="299"/>
    </location>
</feature>
<evidence type="ECO:0000256" key="6">
    <source>
        <dbReference type="SAM" id="Phobius"/>
    </source>
</evidence>
<evidence type="ECO:0000256" key="4">
    <source>
        <dbReference type="ARBA" id="ARBA00023136"/>
    </source>
</evidence>
<feature type="transmembrane region" description="Helical" evidence="6">
    <location>
        <begin position="355"/>
        <end position="378"/>
    </location>
</feature>
<feature type="transmembrane region" description="Helical" evidence="6">
    <location>
        <begin position="214"/>
        <end position="232"/>
    </location>
</feature>
<dbReference type="Pfam" id="PF04932">
    <property type="entry name" value="Wzy_C"/>
    <property type="match status" value="1"/>
</dbReference>
<evidence type="ECO:0000259" key="7">
    <source>
        <dbReference type="Pfam" id="PF04932"/>
    </source>
</evidence>
<keyword evidence="8" id="KW-0436">Ligase</keyword>
<sequence>MAISRASIRALLAEFWANLWRWMLFAVATLLGVYFLLERAMSDGATTAIALAVIVIGVVLTPRHPMVLPLLAVPGAFVTARIGLGGTDLTVSDLAIALGFATVVLLSRRDFSPTMRAMLWLNGVYQFATLFTVIVNPYPQNTVEWFHAWLLISGALVLGWGIGRAGLLRAALLLMVGAVAVIALGTIATAVVVYVTEGFQAIYPRWPWSMHKNFAGFALATGVLIVFIRPPAAGLTRRVTLPAMWLFLIALAITQSRQAVIGLIIALLLYTLRQGAGHHKALVALLAIPGAVLIVQSVIEQVESQNRFNSTYQRLEWFREVYALWKHSPIFGHGLRYWYVHPTANFQPPQAELEVLASTGLVGLVAFAVMWMGIAVVMWKFWTAHPAFGALAFAAVVSRIVAAQFDLFWVASQVSVPFLIAGVCLGAQVWTSEQQTRDAPAADETSKIEDQGQMGASWNSVTTRTR</sequence>
<dbReference type="PANTHER" id="PTHR37422">
    <property type="entry name" value="TEICHURONIC ACID BIOSYNTHESIS PROTEIN TUAE"/>
    <property type="match status" value="1"/>
</dbReference>
<evidence type="ECO:0000256" key="5">
    <source>
        <dbReference type="SAM" id="MobiDB-lite"/>
    </source>
</evidence>
<feature type="transmembrane region" description="Helical" evidence="6">
    <location>
        <begin position="44"/>
        <end position="62"/>
    </location>
</feature>
<comment type="subcellular location">
    <subcellularLocation>
        <location evidence="1">Membrane</location>
        <topology evidence="1">Multi-pass membrane protein</topology>
    </subcellularLocation>
</comment>
<name>A0A7D8A922_9MICO</name>
<dbReference type="GO" id="GO:0016020">
    <property type="term" value="C:membrane"/>
    <property type="evidence" value="ECO:0007669"/>
    <property type="project" value="UniProtKB-SubCell"/>
</dbReference>
<feature type="transmembrane region" description="Helical" evidence="6">
    <location>
        <begin position="170"/>
        <end position="194"/>
    </location>
</feature>
<keyword evidence="3 6" id="KW-1133">Transmembrane helix</keyword>
<organism evidence="8 9">
    <name type="scientific">Microbacterium esteraromaticum</name>
    <dbReference type="NCBI Taxonomy" id="57043"/>
    <lineage>
        <taxon>Bacteria</taxon>
        <taxon>Bacillati</taxon>
        <taxon>Actinomycetota</taxon>
        <taxon>Actinomycetes</taxon>
        <taxon>Micrococcales</taxon>
        <taxon>Microbacteriaceae</taxon>
        <taxon>Microbacterium</taxon>
    </lineage>
</organism>
<feature type="transmembrane region" description="Helical" evidence="6">
    <location>
        <begin position="82"/>
        <end position="106"/>
    </location>
</feature>
<dbReference type="PANTHER" id="PTHR37422:SF13">
    <property type="entry name" value="LIPOPOLYSACCHARIDE BIOSYNTHESIS PROTEIN PA4999-RELATED"/>
    <property type="match status" value="1"/>
</dbReference>
<dbReference type="InterPro" id="IPR007016">
    <property type="entry name" value="O-antigen_ligase-rel_domated"/>
</dbReference>
<proteinExistence type="predicted"/>
<evidence type="ECO:0000313" key="9">
    <source>
        <dbReference type="Proteomes" id="UP000515708"/>
    </source>
</evidence>
<feature type="transmembrane region" description="Helical" evidence="6">
    <location>
        <begin position="244"/>
        <end position="269"/>
    </location>
</feature>
<accession>A0A7D8A922</accession>
<feature type="transmembrane region" description="Helical" evidence="6">
    <location>
        <begin position="145"/>
        <end position="163"/>
    </location>
</feature>
<feature type="compositionally biased region" description="Polar residues" evidence="5">
    <location>
        <begin position="454"/>
        <end position="466"/>
    </location>
</feature>
<dbReference type="EMBL" id="CP043732">
    <property type="protein sequence ID" value="QMU97400.1"/>
    <property type="molecule type" value="Genomic_DNA"/>
</dbReference>
<evidence type="ECO:0000256" key="2">
    <source>
        <dbReference type="ARBA" id="ARBA00022692"/>
    </source>
</evidence>
<feature type="transmembrane region" description="Helical" evidence="6">
    <location>
        <begin position="118"/>
        <end position="139"/>
    </location>
</feature>
<feature type="transmembrane region" description="Helical" evidence="6">
    <location>
        <begin position="407"/>
        <end position="430"/>
    </location>
</feature>
<dbReference type="InterPro" id="IPR051533">
    <property type="entry name" value="WaaL-like"/>
</dbReference>
<dbReference type="RefSeq" id="WP_182252399.1">
    <property type="nucleotide sequence ID" value="NZ_CP043732.1"/>
</dbReference>
<reference evidence="8 9" key="1">
    <citation type="journal article" date="2020" name="Front. Microbiol.">
        <title>Design of Bacterial Strain-Specific qPCR Assays Using NGS Data and Publicly Available Resources and Its Application to Track Biocontrol Strains.</title>
        <authorList>
            <person name="Hernandez I."/>
            <person name="Sant C."/>
            <person name="Martinez R."/>
            <person name="Fernandez C."/>
        </authorList>
    </citation>
    <scope>NUCLEOTIDE SEQUENCE [LARGE SCALE GENOMIC DNA]</scope>
    <source>
        <strain evidence="8 9">B24</strain>
    </source>
</reference>
<gene>
    <name evidence="8" type="ORF">FVO59_09360</name>
</gene>
<dbReference type="Proteomes" id="UP000515708">
    <property type="component" value="Chromosome"/>
</dbReference>
<keyword evidence="2 6" id="KW-0812">Transmembrane</keyword>
<evidence type="ECO:0000313" key="8">
    <source>
        <dbReference type="EMBL" id="QMU97400.1"/>
    </source>
</evidence>
<protein>
    <submittedName>
        <fullName evidence="8">O-antigen ligase family protein</fullName>
    </submittedName>
</protein>
<evidence type="ECO:0000256" key="1">
    <source>
        <dbReference type="ARBA" id="ARBA00004141"/>
    </source>
</evidence>
<dbReference type="AlphaFoldDB" id="A0A7D8A922"/>
<dbReference type="GO" id="GO:0016874">
    <property type="term" value="F:ligase activity"/>
    <property type="evidence" value="ECO:0007669"/>
    <property type="project" value="UniProtKB-KW"/>
</dbReference>
<feature type="domain" description="O-antigen ligase-related" evidence="7">
    <location>
        <begin position="243"/>
        <end position="368"/>
    </location>
</feature>
<feature type="transmembrane region" description="Helical" evidence="6">
    <location>
        <begin position="19"/>
        <end position="37"/>
    </location>
</feature>
<feature type="region of interest" description="Disordered" evidence="5">
    <location>
        <begin position="436"/>
        <end position="466"/>
    </location>
</feature>
<feature type="transmembrane region" description="Helical" evidence="6">
    <location>
        <begin position="384"/>
        <end position="402"/>
    </location>
</feature>
<keyword evidence="4 6" id="KW-0472">Membrane</keyword>